<gene>
    <name evidence="2" type="ORF">ACGTRS_19900</name>
</gene>
<comment type="caution">
    <text evidence="2">The sequence shown here is derived from an EMBL/GenBank/DDBJ whole genome shotgun (WGS) entry which is preliminary data.</text>
</comment>
<feature type="region of interest" description="Disordered" evidence="1">
    <location>
        <begin position="1"/>
        <end position="30"/>
    </location>
</feature>
<evidence type="ECO:0000313" key="3">
    <source>
        <dbReference type="Proteomes" id="UP001609186"/>
    </source>
</evidence>
<dbReference type="RefSeq" id="WP_264168444.1">
    <property type="nucleotide sequence ID" value="NZ_CP136804.1"/>
</dbReference>
<name>A0ABW7L5Y2_9BURK</name>
<dbReference type="Proteomes" id="UP001609186">
    <property type="component" value="Unassembled WGS sequence"/>
</dbReference>
<evidence type="ECO:0000256" key="1">
    <source>
        <dbReference type="SAM" id="MobiDB-lite"/>
    </source>
</evidence>
<accession>A0ABW7L5Y2</accession>
<protein>
    <submittedName>
        <fullName evidence="2">Uncharacterized protein</fullName>
    </submittedName>
</protein>
<sequence>MTRNPLDASGRQHAAGTRLNGATASADAGCHRALPYRGQTFA</sequence>
<organism evidence="2 3">
    <name type="scientific">Burkholderia semiarida</name>
    <dbReference type="NCBI Taxonomy" id="2843303"/>
    <lineage>
        <taxon>Bacteria</taxon>
        <taxon>Pseudomonadati</taxon>
        <taxon>Pseudomonadota</taxon>
        <taxon>Betaproteobacteria</taxon>
        <taxon>Burkholderiales</taxon>
        <taxon>Burkholderiaceae</taxon>
        <taxon>Burkholderia</taxon>
        <taxon>Burkholderia cepacia complex</taxon>
    </lineage>
</organism>
<reference evidence="2 3" key="1">
    <citation type="submission" date="2024-10" db="EMBL/GenBank/DDBJ databases">
        <title>Burkholderia semiarida in Mexico.</title>
        <authorList>
            <person name="Estrada P."/>
        </authorList>
    </citation>
    <scope>NUCLEOTIDE SEQUENCE [LARGE SCALE GENOMIC DNA]</scope>
    <source>
        <strain evidence="2 3">CLM7-1</strain>
    </source>
</reference>
<keyword evidence="3" id="KW-1185">Reference proteome</keyword>
<proteinExistence type="predicted"/>
<dbReference type="EMBL" id="JBIMPM010000024">
    <property type="protein sequence ID" value="MFH5253486.1"/>
    <property type="molecule type" value="Genomic_DNA"/>
</dbReference>
<evidence type="ECO:0000313" key="2">
    <source>
        <dbReference type="EMBL" id="MFH5253486.1"/>
    </source>
</evidence>